<evidence type="ECO:0000256" key="5">
    <source>
        <dbReference type="ARBA" id="ARBA00022723"/>
    </source>
</evidence>
<dbReference type="OrthoDB" id="186462at2759"/>
<keyword evidence="5 10" id="KW-0479">Metal-binding</keyword>
<keyword evidence="12" id="KW-1185">Reference proteome</keyword>
<keyword evidence="4" id="KW-0963">Cytoplasm</keyword>
<dbReference type="SUPFAM" id="SSF47240">
    <property type="entry name" value="Ferritin-like"/>
    <property type="match status" value="1"/>
</dbReference>
<dbReference type="InterPro" id="IPR009078">
    <property type="entry name" value="Ferritin-like_SF"/>
</dbReference>
<dbReference type="FunFam" id="1.20.1260.10:FF:000009">
    <property type="entry name" value="Ferritin light chain"/>
    <property type="match status" value="1"/>
</dbReference>
<dbReference type="InterPro" id="IPR012347">
    <property type="entry name" value="Ferritin-like"/>
</dbReference>
<dbReference type="AlphaFoldDB" id="A0A6P3VD23"/>
<evidence type="ECO:0000256" key="8">
    <source>
        <dbReference type="ARBA" id="ARBA00023329"/>
    </source>
</evidence>
<evidence type="ECO:0000313" key="12">
    <source>
        <dbReference type="Proteomes" id="UP000515203"/>
    </source>
</evidence>
<keyword evidence="3 10" id="KW-0409">Iron storage</keyword>
<sequence length="148" mass="16588">MTSQIRQNYSTEVEAAVNRLVDLHVQASYTCLSLGYYFDRNDVALEGVGHFFRELTKEKGEGAEHLLKMQNRRGSRVLFQDVQKPSEDEWGKTLDAIEAALALKKNLNQALLDLHALGAAKTNPHICTFPHVLSSSGYVYQPGLTRPK</sequence>
<organism evidence="12 13">
    <name type="scientific">Octodon degus</name>
    <name type="common">Degu</name>
    <name type="synonym">Sciurus degus</name>
    <dbReference type="NCBI Taxonomy" id="10160"/>
    <lineage>
        <taxon>Eukaryota</taxon>
        <taxon>Metazoa</taxon>
        <taxon>Chordata</taxon>
        <taxon>Craniata</taxon>
        <taxon>Vertebrata</taxon>
        <taxon>Euteleostomi</taxon>
        <taxon>Mammalia</taxon>
        <taxon>Eutheria</taxon>
        <taxon>Euarchontoglires</taxon>
        <taxon>Glires</taxon>
        <taxon>Rodentia</taxon>
        <taxon>Hystricomorpha</taxon>
        <taxon>Octodontidae</taxon>
        <taxon>Octodon</taxon>
    </lineage>
</organism>
<reference evidence="13" key="1">
    <citation type="submission" date="2025-08" db="UniProtKB">
        <authorList>
            <consortium name="RefSeq"/>
        </authorList>
    </citation>
    <scope>IDENTIFICATION</scope>
</reference>
<proteinExistence type="inferred from homology"/>
<dbReference type="InParanoid" id="A0A6P3VD23"/>
<keyword evidence="7" id="KW-0458">Lysosome</keyword>
<comment type="function">
    <text evidence="10">Stores iron in a soluble, non-toxic, readily available form. Important for iron homeostasis. Iron is taken up in the ferrous form and deposited as ferric hydroxides after oxidation.</text>
</comment>
<feature type="domain" description="Ferritin-like diiron" evidence="11">
    <location>
        <begin position="7"/>
        <end position="148"/>
    </location>
</feature>
<name>A0A6P3VD23_OCTDE</name>
<dbReference type="GeneID" id="101577341"/>
<evidence type="ECO:0000256" key="10">
    <source>
        <dbReference type="RuleBase" id="RU361145"/>
    </source>
</evidence>
<dbReference type="PANTHER" id="PTHR11431">
    <property type="entry name" value="FERRITIN"/>
    <property type="match status" value="1"/>
</dbReference>
<evidence type="ECO:0000256" key="7">
    <source>
        <dbReference type="ARBA" id="ARBA00023228"/>
    </source>
</evidence>
<evidence type="ECO:0000259" key="11">
    <source>
        <dbReference type="PROSITE" id="PS50905"/>
    </source>
</evidence>
<keyword evidence="8" id="KW-0968">Cytoplasmic vesicle</keyword>
<accession>A0A6P3VD23</accession>
<evidence type="ECO:0000256" key="4">
    <source>
        <dbReference type="ARBA" id="ARBA00022490"/>
    </source>
</evidence>
<comment type="subcellular location">
    <subcellularLocation>
        <location evidence="9">Autolysosome</location>
    </subcellularLocation>
    <subcellularLocation>
        <location evidence="1">Cytoplasm</location>
    </subcellularLocation>
</comment>
<protein>
    <recommendedName>
        <fullName evidence="10">Ferritin</fullName>
    </recommendedName>
</protein>
<dbReference type="InterPro" id="IPR008331">
    <property type="entry name" value="Ferritin_DPS_dom"/>
</dbReference>
<dbReference type="GO" id="GO:0008198">
    <property type="term" value="F:ferrous iron binding"/>
    <property type="evidence" value="ECO:0007669"/>
    <property type="project" value="TreeGrafter"/>
</dbReference>
<dbReference type="PANTHER" id="PTHR11431:SF47">
    <property type="entry name" value="FERRITIN LIGHT CHAIN"/>
    <property type="match status" value="1"/>
</dbReference>
<evidence type="ECO:0000256" key="3">
    <source>
        <dbReference type="ARBA" id="ARBA00022434"/>
    </source>
</evidence>
<dbReference type="Proteomes" id="UP000515203">
    <property type="component" value="Unplaced"/>
</dbReference>
<dbReference type="GO" id="GO:0044754">
    <property type="term" value="C:autolysosome"/>
    <property type="evidence" value="ECO:0007669"/>
    <property type="project" value="UniProtKB-SubCell"/>
</dbReference>
<dbReference type="GO" id="GO:0006879">
    <property type="term" value="P:intracellular iron ion homeostasis"/>
    <property type="evidence" value="ECO:0007669"/>
    <property type="project" value="UniProtKB-KW"/>
</dbReference>
<dbReference type="PROSITE" id="PS50905">
    <property type="entry name" value="FERRITIN_LIKE"/>
    <property type="match status" value="1"/>
</dbReference>
<dbReference type="InterPro" id="IPR001519">
    <property type="entry name" value="Ferritin"/>
</dbReference>
<evidence type="ECO:0000256" key="1">
    <source>
        <dbReference type="ARBA" id="ARBA00004496"/>
    </source>
</evidence>
<evidence type="ECO:0000313" key="13">
    <source>
        <dbReference type="RefSeq" id="XP_012371897.1"/>
    </source>
</evidence>
<dbReference type="GO" id="GO:0008199">
    <property type="term" value="F:ferric iron binding"/>
    <property type="evidence" value="ECO:0007669"/>
    <property type="project" value="InterPro"/>
</dbReference>
<comment type="similarity">
    <text evidence="2 10">Belongs to the ferritin family.</text>
</comment>
<gene>
    <name evidence="13" type="primary">LOC101577341</name>
</gene>
<dbReference type="RefSeq" id="XP_012371897.1">
    <property type="nucleotide sequence ID" value="XM_012516443.1"/>
</dbReference>
<dbReference type="Gene3D" id="1.20.1260.10">
    <property type="match status" value="1"/>
</dbReference>
<dbReference type="GO" id="GO:0006826">
    <property type="term" value="P:iron ion transport"/>
    <property type="evidence" value="ECO:0007669"/>
    <property type="project" value="InterPro"/>
</dbReference>
<dbReference type="GO" id="GO:0031410">
    <property type="term" value="C:cytoplasmic vesicle"/>
    <property type="evidence" value="ECO:0007669"/>
    <property type="project" value="UniProtKB-KW"/>
</dbReference>
<keyword evidence="6 10" id="KW-0408">Iron</keyword>
<evidence type="ECO:0000256" key="6">
    <source>
        <dbReference type="ARBA" id="ARBA00023004"/>
    </source>
</evidence>
<dbReference type="InterPro" id="IPR009040">
    <property type="entry name" value="Ferritin-like_diiron"/>
</dbReference>
<evidence type="ECO:0000256" key="2">
    <source>
        <dbReference type="ARBA" id="ARBA00007513"/>
    </source>
</evidence>
<dbReference type="Pfam" id="PF00210">
    <property type="entry name" value="Ferritin"/>
    <property type="match status" value="1"/>
</dbReference>
<evidence type="ECO:0000256" key="9">
    <source>
        <dbReference type="ARBA" id="ARBA00044942"/>
    </source>
</evidence>